<dbReference type="Pfam" id="PF00491">
    <property type="entry name" value="Arginase"/>
    <property type="match status" value="1"/>
</dbReference>
<evidence type="ECO:0000256" key="2">
    <source>
        <dbReference type="ARBA" id="ARBA00005098"/>
    </source>
</evidence>
<evidence type="ECO:0000313" key="11">
    <source>
        <dbReference type="Proteomes" id="UP000321922"/>
    </source>
</evidence>
<accession>A0A511QEV0</accession>
<dbReference type="PROSITE" id="PS51409">
    <property type="entry name" value="ARGINASE_2"/>
    <property type="match status" value="1"/>
</dbReference>
<dbReference type="PANTHER" id="PTHR43782">
    <property type="entry name" value="ARGINASE"/>
    <property type="match status" value="1"/>
</dbReference>
<keyword evidence="5" id="KW-0056">Arginine metabolism</keyword>
<comment type="cofactor">
    <cofactor evidence="1">
        <name>Mn(2+)</name>
        <dbReference type="ChEBI" id="CHEBI:29035"/>
    </cofactor>
</comment>
<comment type="caution">
    <text evidence="10">The sequence shown here is derived from an EMBL/GenBank/DDBJ whole genome shotgun (WGS) entry which is preliminary data.</text>
</comment>
<evidence type="ECO:0000256" key="5">
    <source>
        <dbReference type="ARBA" id="ARBA00022503"/>
    </source>
</evidence>
<evidence type="ECO:0000256" key="6">
    <source>
        <dbReference type="ARBA" id="ARBA00022723"/>
    </source>
</evidence>
<evidence type="ECO:0000256" key="4">
    <source>
        <dbReference type="ARBA" id="ARBA00018123"/>
    </source>
</evidence>
<sequence length="306" mass="33891">MEVKNKFENALIVECELGGPHSGSAMAGRAFFSQFDKQINVVDTIKTPIREIRKSNTPDAHYLKDINSCLRDISEAVVNHYENTPDTRLLVIAGDHSTASGTLAGLQTAYPNKTIGTIWIDAHADIHSPYTSPSGNVHGMPVAAAASDDHIAFMQNNIDDETRALWEETKDICRKTINYDNLVYIGIRDLEKVEWDIIKEHGISYYSVSTVESTDSAKLCDLILRKLDNCDLIYISFDIDSLDKSIVPGTGTPVDNGLSLESTKKLLSLLCKNEKIKILEVVEINPLLDSYNKTATTISKMISEVI</sequence>
<dbReference type="InterPro" id="IPR023696">
    <property type="entry name" value="Ureohydrolase_dom_sf"/>
</dbReference>
<dbReference type="InterPro" id="IPR006035">
    <property type="entry name" value="Ureohydrolase"/>
</dbReference>
<dbReference type="SUPFAM" id="SSF52768">
    <property type="entry name" value="Arginase/deacetylase"/>
    <property type="match status" value="1"/>
</dbReference>
<gene>
    <name evidence="10" type="primary">rocF</name>
    <name evidence="10" type="ORF">VSA01S_19470</name>
</gene>
<dbReference type="PRINTS" id="PR00116">
    <property type="entry name" value="ARGINASE"/>
</dbReference>
<evidence type="ECO:0000313" key="10">
    <source>
        <dbReference type="EMBL" id="GEM75835.1"/>
    </source>
</evidence>
<dbReference type="RefSeq" id="WP_050567443.1">
    <property type="nucleotide sequence ID" value="NZ_BAOJ01000155.1"/>
</dbReference>
<proteinExistence type="inferred from homology"/>
<dbReference type="PANTHER" id="PTHR43782:SF3">
    <property type="entry name" value="ARGINASE"/>
    <property type="match status" value="1"/>
</dbReference>
<name>A0A511QEV0_9VIBR</name>
<organism evidence="10 11">
    <name type="scientific">Vibrio sagamiensis NBRC 104589</name>
    <dbReference type="NCBI Taxonomy" id="1219064"/>
    <lineage>
        <taxon>Bacteria</taxon>
        <taxon>Pseudomonadati</taxon>
        <taxon>Pseudomonadota</taxon>
        <taxon>Gammaproteobacteria</taxon>
        <taxon>Vibrionales</taxon>
        <taxon>Vibrionaceae</taxon>
        <taxon>Vibrio</taxon>
    </lineage>
</organism>
<dbReference type="EMBL" id="BJXJ01000016">
    <property type="protein sequence ID" value="GEM75835.1"/>
    <property type="molecule type" value="Genomic_DNA"/>
</dbReference>
<dbReference type="CDD" id="cd09989">
    <property type="entry name" value="Arginase"/>
    <property type="match status" value="1"/>
</dbReference>
<protein>
    <recommendedName>
        <fullName evidence="4">Arginase</fullName>
        <ecNumber evidence="3">3.5.3.1</ecNumber>
    </recommendedName>
</protein>
<dbReference type="GO" id="GO:0005829">
    <property type="term" value="C:cytosol"/>
    <property type="evidence" value="ECO:0007669"/>
    <property type="project" value="TreeGrafter"/>
</dbReference>
<evidence type="ECO:0000256" key="1">
    <source>
        <dbReference type="ARBA" id="ARBA00001936"/>
    </source>
</evidence>
<evidence type="ECO:0000256" key="9">
    <source>
        <dbReference type="PROSITE-ProRule" id="PRU00742"/>
    </source>
</evidence>
<keyword evidence="6" id="KW-0479">Metal-binding</keyword>
<evidence type="ECO:0000256" key="8">
    <source>
        <dbReference type="ARBA" id="ARBA00023211"/>
    </source>
</evidence>
<evidence type="ECO:0000256" key="3">
    <source>
        <dbReference type="ARBA" id="ARBA00012168"/>
    </source>
</evidence>
<keyword evidence="11" id="KW-1185">Reference proteome</keyword>
<dbReference type="Proteomes" id="UP000321922">
    <property type="component" value="Unassembled WGS sequence"/>
</dbReference>
<dbReference type="Gene3D" id="3.40.800.10">
    <property type="entry name" value="Ureohydrolase domain"/>
    <property type="match status" value="1"/>
</dbReference>
<dbReference type="AlphaFoldDB" id="A0A511QEV0"/>
<keyword evidence="7" id="KW-0378">Hydrolase</keyword>
<dbReference type="GO" id="GO:0006525">
    <property type="term" value="P:arginine metabolic process"/>
    <property type="evidence" value="ECO:0007669"/>
    <property type="project" value="UniProtKB-KW"/>
</dbReference>
<dbReference type="EC" id="3.5.3.1" evidence="3"/>
<evidence type="ECO:0000256" key="7">
    <source>
        <dbReference type="ARBA" id="ARBA00022801"/>
    </source>
</evidence>
<comment type="similarity">
    <text evidence="9">Belongs to the arginase family.</text>
</comment>
<reference evidence="10 11" key="1">
    <citation type="submission" date="2019-07" db="EMBL/GenBank/DDBJ databases">
        <title>Whole genome shotgun sequence of Vibrio sagamiensis NBRC 104589.</title>
        <authorList>
            <person name="Hosoyama A."/>
            <person name="Uohara A."/>
            <person name="Ohji S."/>
            <person name="Ichikawa N."/>
        </authorList>
    </citation>
    <scope>NUCLEOTIDE SEQUENCE [LARGE SCALE GENOMIC DNA]</scope>
    <source>
        <strain evidence="10 11">NBRC 104589</strain>
    </source>
</reference>
<dbReference type="GO" id="GO:0030145">
    <property type="term" value="F:manganese ion binding"/>
    <property type="evidence" value="ECO:0007669"/>
    <property type="project" value="TreeGrafter"/>
</dbReference>
<dbReference type="InterPro" id="IPR014033">
    <property type="entry name" value="Arginase"/>
</dbReference>
<comment type="pathway">
    <text evidence="2">Nitrogen metabolism; urea cycle; L-ornithine and urea from L-arginine: step 1/1.</text>
</comment>
<keyword evidence="8" id="KW-0464">Manganese</keyword>
<dbReference type="GO" id="GO:0004053">
    <property type="term" value="F:arginase activity"/>
    <property type="evidence" value="ECO:0007669"/>
    <property type="project" value="UniProtKB-EC"/>
</dbReference>